<dbReference type="SFLD" id="SFLDG01020">
    <property type="entry name" value="Terpene_Cyclase_Like_2"/>
    <property type="match status" value="1"/>
</dbReference>
<keyword evidence="2" id="KW-0456">Lyase</keyword>
<dbReference type="InterPro" id="IPR034686">
    <property type="entry name" value="Terpene_cyclase-like_2"/>
</dbReference>
<dbReference type="SFLD" id="SFLDS00005">
    <property type="entry name" value="Isoprenoid_Synthase_Type_I"/>
    <property type="match status" value="1"/>
</dbReference>
<dbReference type="SUPFAM" id="SSF48576">
    <property type="entry name" value="Terpenoid synthases"/>
    <property type="match status" value="1"/>
</dbReference>
<protein>
    <recommendedName>
        <fullName evidence="2">Terpene synthase</fullName>
        <ecNumber evidence="2">4.2.3.-</ecNumber>
    </recommendedName>
</protein>
<evidence type="ECO:0000256" key="2">
    <source>
        <dbReference type="RuleBase" id="RU366034"/>
    </source>
</evidence>
<dbReference type="GO" id="GO:0010333">
    <property type="term" value="F:terpene synthase activity"/>
    <property type="evidence" value="ECO:0007669"/>
    <property type="project" value="InterPro"/>
</dbReference>
<dbReference type="GO" id="GO:0008299">
    <property type="term" value="P:isoprenoid biosynthetic process"/>
    <property type="evidence" value="ECO:0007669"/>
    <property type="project" value="UniProtKB-ARBA"/>
</dbReference>
<dbReference type="AlphaFoldDB" id="A0AA96UY11"/>
<dbReference type="InterPro" id="IPR008949">
    <property type="entry name" value="Isoprenoid_synthase_dom_sf"/>
</dbReference>
<evidence type="ECO:0000256" key="1">
    <source>
        <dbReference type="ARBA" id="ARBA00006333"/>
    </source>
</evidence>
<accession>A0AA96UY11</accession>
<keyword evidence="2" id="KW-0460">Magnesium</keyword>
<dbReference type="Gene3D" id="1.10.600.10">
    <property type="entry name" value="Farnesyl Diphosphate Synthase"/>
    <property type="match status" value="1"/>
</dbReference>
<evidence type="ECO:0000313" key="3">
    <source>
        <dbReference type="EMBL" id="WNY22657.1"/>
    </source>
</evidence>
<organism evidence="3">
    <name type="scientific">Laurencia subopposita</name>
    <dbReference type="NCBI Taxonomy" id="3071698"/>
    <lineage>
        <taxon>Eukaryota</taxon>
        <taxon>Rhodophyta</taxon>
        <taxon>Florideophyceae</taxon>
        <taxon>Rhodymeniophycidae</taxon>
        <taxon>Ceramiales</taxon>
        <taxon>Rhodomelaceae</taxon>
        <taxon>Laurencieae</taxon>
        <taxon>Laurencia</taxon>
    </lineage>
</organism>
<dbReference type="PANTHER" id="PTHR35201:SF4">
    <property type="entry name" value="BETA-PINACENE SYNTHASE-RELATED"/>
    <property type="match status" value="1"/>
</dbReference>
<dbReference type="Pfam" id="PF19086">
    <property type="entry name" value="Terpene_syn_C_2"/>
    <property type="match status" value="1"/>
</dbReference>
<comment type="similarity">
    <text evidence="1 2">Belongs to the terpene synthase family.</text>
</comment>
<dbReference type="PANTHER" id="PTHR35201">
    <property type="entry name" value="TERPENE SYNTHASE"/>
    <property type="match status" value="1"/>
</dbReference>
<name>A0AA96UY11_9FLOR</name>
<keyword evidence="2" id="KW-0479">Metal-binding</keyword>
<sequence length="343" mass="38952">MNSTIDVASAHFTNNTNTTPVDLDFGFTKVKYSSFLSVADELVNKHEQVAFQESIQLFESMGAFKTPKQLKVTKKSQVGLLAARTFPHAEHDGLRLSIDLFIILFLLDDIADVIDATDAKAMEQAINVECQLIKVLRGADPKPSDHALSHCMKSIIDRMAHLNQDWITLVRQEFIKYLEIGHMERLNRNDGKTLSWPMFENTRYYSVCAAPFIYLSAAMLCKGSPEDLPFMSYMEIMKHLAIKHIAFVNDIVSFNKERYEAVNNNIIIVLANDRDHTCKDAIGDAIKLSNQNLETFLKLESALITKLDPTIHGDSLAFIDVLKNCMRGNIDWHFESVRYRTSQ</sequence>
<dbReference type="EC" id="4.2.3.-" evidence="2"/>
<dbReference type="EMBL" id="OR515532">
    <property type="protein sequence ID" value="WNY22657.1"/>
    <property type="molecule type" value="Genomic_DNA"/>
</dbReference>
<reference evidence="3" key="1">
    <citation type="submission" date="2023-09" db="EMBL/GenBank/DDBJ databases">
        <title>Biosynthesis of haloterpenoids in red algae via microbial-like type I terpene synthases.</title>
        <authorList>
            <person name="Steele T.S."/>
            <person name="Burkhardt I."/>
            <person name="Moore M.L."/>
            <person name="de Rond T."/>
            <person name="Michael T.P."/>
            <person name="Moore B.S."/>
        </authorList>
    </citation>
    <scope>NUCLEOTIDE SEQUENCE</scope>
</reference>
<proteinExistence type="inferred from homology"/>
<comment type="cofactor">
    <cofactor evidence="2">
        <name>Mg(2+)</name>
        <dbReference type="ChEBI" id="CHEBI:18420"/>
    </cofactor>
</comment>
<dbReference type="GO" id="GO:0046872">
    <property type="term" value="F:metal ion binding"/>
    <property type="evidence" value="ECO:0007669"/>
    <property type="project" value="UniProtKB-KW"/>
</dbReference>